<protein>
    <submittedName>
        <fullName evidence="1">Uncharacterized protein</fullName>
    </submittedName>
</protein>
<comment type="caution">
    <text evidence="1">The sequence shown here is derived from an EMBL/GenBank/DDBJ whole genome shotgun (WGS) entry which is preliminary data.</text>
</comment>
<dbReference type="Proteomes" id="UP001283361">
    <property type="component" value="Unassembled WGS sequence"/>
</dbReference>
<proteinExistence type="predicted"/>
<dbReference type="EMBL" id="JAWDGP010000113">
    <property type="protein sequence ID" value="KAK3803629.1"/>
    <property type="molecule type" value="Genomic_DNA"/>
</dbReference>
<organism evidence="1 2">
    <name type="scientific">Elysia crispata</name>
    <name type="common">lettuce slug</name>
    <dbReference type="NCBI Taxonomy" id="231223"/>
    <lineage>
        <taxon>Eukaryota</taxon>
        <taxon>Metazoa</taxon>
        <taxon>Spiralia</taxon>
        <taxon>Lophotrochozoa</taxon>
        <taxon>Mollusca</taxon>
        <taxon>Gastropoda</taxon>
        <taxon>Heterobranchia</taxon>
        <taxon>Euthyneura</taxon>
        <taxon>Panpulmonata</taxon>
        <taxon>Sacoglossa</taxon>
        <taxon>Placobranchoidea</taxon>
        <taxon>Plakobranchidae</taxon>
        <taxon>Elysia</taxon>
    </lineage>
</organism>
<sequence>MQTSSIRRFVSENSNLPAGWAGNSFSFLMGSLWGQPLASGAKLFSWEESAVRNEGMGNGGRCLLASTELLAPGHRLKLDHSLVVGPASGSVISQDSFHSFMLRWDLHNSMDSFYNDHVMVRRVTLFIDSFHTFILSRPAALMLSGTNKPKTVLARRSSNRDLARASAASLDHPSHRAFPVSL</sequence>
<name>A0AAE1BCW0_9GAST</name>
<evidence type="ECO:0000313" key="1">
    <source>
        <dbReference type="EMBL" id="KAK3803629.1"/>
    </source>
</evidence>
<evidence type="ECO:0000313" key="2">
    <source>
        <dbReference type="Proteomes" id="UP001283361"/>
    </source>
</evidence>
<accession>A0AAE1BCW0</accession>
<dbReference type="AlphaFoldDB" id="A0AAE1BCW0"/>
<reference evidence="1" key="1">
    <citation type="journal article" date="2023" name="G3 (Bethesda)">
        <title>A reference genome for the long-term kleptoplast-retaining sea slug Elysia crispata morphotype clarki.</title>
        <authorList>
            <person name="Eastman K.E."/>
            <person name="Pendleton A.L."/>
            <person name="Shaikh M.A."/>
            <person name="Suttiyut T."/>
            <person name="Ogas R."/>
            <person name="Tomko P."/>
            <person name="Gavelis G."/>
            <person name="Widhalm J.R."/>
            <person name="Wisecaver J.H."/>
        </authorList>
    </citation>
    <scope>NUCLEOTIDE SEQUENCE</scope>
    <source>
        <strain evidence="1">ECLA1</strain>
    </source>
</reference>
<gene>
    <name evidence="1" type="ORF">RRG08_023345</name>
</gene>
<keyword evidence="2" id="KW-1185">Reference proteome</keyword>